<keyword evidence="2" id="KW-1185">Reference proteome</keyword>
<evidence type="ECO:0000313" key="1">
    <source>
        <dbReference type="EMBL" id="ALF55725.1"/>
    </source>
</evidence>
<evidence type="ECO:0000313" key="2">
    <source>
        <dbReference type="Proteomes" id="UP000062645"/>
    </source>
</evidence>
<organism evidence="1 2">
    <name type="scientific">Nostoc piscinale CENA21</name>
    <dbReference type="NCBI Taxonomy" id="224013"/>
    <lineage>
        <taxon>Bacteria</taxon>
        <taxon>Bacillati</taxon>
        <taxon>Cyanobacteriota</taxon>
        <taxon>Cyanophyceae</taxon>
        <taxon>Nostocales</taxon>
        <taxon>Nostocaceae</taxon>
        <taxon>Nostoc</taxon>
    </lineage>
</organism>
<dbReference type="RefSeq" id="WP_062297159.1">
    <property type="nucleotide sequence ID" value="NZ_CP012036.1"/>
</dbReference>
<reference evidence="1 2" key="2">
    <citation type="journal article" date="2016" name="Genome Announc.">
        <title>Draft Genome Sequence of the N2-Fixing Cyanobacterium Nostoc piscinale CENA21, Isolated from the Brazilian Amazon Floodplain.</title>
        <authorList>
            <person name="Leao T."/>
            <person name="Guimaraes P.I."/>
            <person name="de Melo A.G."/>
            <person name="Ramos R.T."/>
            <person name="Leao P.N."/>
            <person name="Silva A."/>
            <person name="Fiore M.F."/>
            <person name="Schneider M.P."/>
        </authorList>
    </citation>
    <scope>NUCLEOTIDE SEQUENCE [LARGE SCALE GENOMIC DNA]</scope>
    <source>
        <strain evidence="1 2">CENA21</strain>
    </source>
</reference>
<name>A0A0M5MHV2_9NOSO</name>
<proteinExistence type="predicted"/>
<dbReference type="KEGG" id="npz:ACX27_27335"/>
<dbReference type="EMBL" id="CP012036">
    <property type="protein sequence ID" value="ALF55725.1"/>
    <property type="molecule type" value="Genomic_DNA"/>
</dbReference>
<dbReference type="PATRIC" id="fig|224013.5.peg.6539"/>
<protein>
    <submittedName>
        <fullName evidence="1">Uncharacterized protein</fullName>
    </submittedName>
</protein>
<reference evidence="2" key="1">
    <citation type="submission" date="2015-07" db="EMBL/GenBank/DDBJ databases">
        <title>Genome Of Nitrogen-Fixing Cyanobacterium Nostoc piscinale CENA21 From Solimoes/Amazon River Floodplain Sediments And Comparative Genomics To Uncover Biosynthetic Natural Products Potential.</title>
        <authorList>
            <person name="Leao T.F."/>
            <person name="Leao P.N."/>
            <person name="Guimaraes P.I."/>
            <person name="de Melo A.G.C."/>
            <person name="Ramos R.T.J."/>
            <person name="Silva A."/>
            <person name="Fiore M.F."/>
            <person name="Schneider M.P.C."/>
        </authorList>
    </citation>
    <scope>NUCLEOTIDE SEQUENCE [LARGE SCALE GENOMIC DNA]</scope>
    <source>
        <strain evidence="2">CENA21</strain>
    </source>
</reference>
<accession>A0A0M5MHV2</accession>
<dbReference type="Proteomes" id="UP000062645">
    <property type="component" value="Chromosome"/>
</dbReference>
<gene>
    <name evidence="1" type="ORF">ACX27_27335</name>
</gene>
<dbReference type="AlphaFoldDB" id="A0A0M5MHV2"/>
<sequence length="305" mass="35183">MIILIKADSDELIKCSSCLEIGKLAARHPTDNRKVCQNCINQMRSTLLTFLEWRIYKTIESLQHKPNFVVLTAQSLGLDYKKVKAIACRLKEKGLKCGYSPKTFTVNGITLTEIEYLIYQSTNTWRSLINLNYAAKTSHELGINKHTVVHYLDVLKQKGFHILSSSDRSNNLKEFVLEQMKITQKPKAEFIKHMVKVTGFKRQTIRHIVNEHENKGVEIKRGFAIQEILKIVGDYKEIELNHLRSLLPYHPSFILQTVRRLERTGKVQTRRVHVRKIFISLPTPTPIGLTVNHPLLKFPHPLEAV</sequence>
<dbReference type="STRING" id="224013.ACX27_27335"/>